<dbReference type="PANTHER" id="PTHR16470">
    <property type="entry name" value="UBIQUITIN DOMAIN-CONTAINING PROTEIN UBFD1"/>
    <property type="match status" value="1"/>
</dbReference>
<name>A0ABM1A3V6_APLCA</name>
<dbReference type="Proteomes" id="UP000694888">
    <property type="component" value="Unplaced"/>
</dbReference>
<proteinExistence type="predicted"/>
<evidence type="ECO:0000259" key="2">
    <source>
        <dbReference type="PROSITE" id="PS50053"/>
    </source>
</evidence>
<dbReference type="InterPro" id="IPR039120">
    <property type="entry name" value="UBFD1"/>
</dbReference>
<evidence type="ECO:0000256" key="1">
    <source>
        <dbReference type="SAM" id="MobiDB-lite"/>
    </source>
</evidence>
<protein>
    <submittedName>
        <fullName evidence="4">Ubiquitin domain-containing protein UBFD1 isoform X1</fullName>
    </submittedName>
</protein>
<dbReference type="InterPro" id="IPR000626">
    <property type="entry name" value="Ubiquitin-like_dom"/>
</dbReference>
<dbReference type="SMART" id="SM00213">
    <property type="entry name" value="UBQ"/>
    <property type="match status" value="1"/>
</dbReference>
<evidence type="ECO:0000313" key="4">
    <source>
        <dbReference type="RefSeq" id="XP_012940295.1"/>
    </source>
</evidence>
<dbReference type="SUPFAM" id="SSF54236">
    <property type="entry name" value="Ubiquitin-like"/>
    <property type="match status" value="1"/>
</dbReference>
<dbReference type="InterPro" id="IPR029071">
    <property type="entry name" value="Ubiquitin-like_domsf"/>
</dbReference>
<accession>A0ABM1A3V6</accession>
<dbReference type="PROSITE" id="PS00299">
    <property type="entry name" value="UBIQUITIN_1"/>
    <property type="match status" value="1"/>
</dbReference>
<organism evidence="3 4">
    <name type="scientific">Aplysia californica</name>
    <name type="common">California sea hare</name>
    <dbReference type="NCBI Taxonomy" id="6500"/>
    <lineage>
        <taxon>Eukaryota</taxon>
        <taxon>Metazoa</taxon>
        <taxon>Spiralia</taxon>
        <taxon>Lophotrochozoa</taxon>
        <taxon>Mollusca</taxon>
        <taxon>Gastropoda</taxon>
        <taxon>Heterobranchia</taxon>
        <taxon>Euthyneura</taxon>
        <taxon>Tectipleura</taxon>
        <taxon>Aplysiida</taxon>
        <taxon>Aplysioidea</taxon>
        <taxon>Aplysiidae</taxon>
        <taxon>Aplysia</taxon>
    </lineage>
</organism>
<dbReference type="Pfam" id="PF00240">
    <property type="entry name" value="ubiquitin"/>
    <property type="match status" value="1"/>
</dbReference>
<dbReference type="Gene3D" id="3.10.20.90">
    <property type="entry name" value="Phosphatidylinositol 3-kinase Catalytic Subunit, Chain A, domain 1"/>
    <property type="match status" value="1"/>
</dbReference>
<keyword evidence="3" id="KW-1185">Reference proteome</keyword>
<evidence type="ECO:0000313" key="3">
    <source>
        <dbReference type="Proteomes" id="UP000694888"/>
    </source>
</evidence>
<sequence length="328" mass="36306">MLLILKIFYPYGPMGKADLIKICLLFVCADIPLEGSSVDLKETKQPAASSEADMKEKDNGQTSDQAAACTDAQIQSILTAAGQNILDEEEDEDSKSTDLEMVDFIVIFKKEKHEVSFPFDHTVSKLKSHIEKITGVPASLQKIMYKGLAKDDVTLRDLKVVKGAKIMVVGSTLNDVLSVSAPASKELQAEEKASAKAAKEPLSEQKQHKKVLDKYGKPDDVPVGIKKCTEPLPQVPLSGMYNKAGGKVRLTFKMESDQLWIGTKERTDKIPMQSIKAVVSEAIKGHEDYHIMGIQLGPTEASRYWVYWVPAQYVEAVKEAILGKWQFF</sequence>
<feature type="region of interest" description="Disordered" evidence="1">
    <location>
        <begin position="42"/>
        <end position="66"/>
    </location>
</feature>
<reference evidence="4" key="1">
    <citation type="submission" date="2025-08" db="UniProtKB">
        <authorList>
            <consortium name="RefSeq"/>
        </authorList>
    </citation>
    <scope>IDENTIFICATION</scope>
</reference>
<feature type="domain" description="Ubiquitin-like" evidence="2">
    <location>
        <begin position="101"/>
        <end position="169"/>
    </location>
</feature>
<dbReference type="PANTHER" id="PTHR16470:SF0">
    <property type="entry name" value="UBIQUITIN DOMAIN-CONTAINING PROTEIN UBFD1"/>
    <property type="match status" value="1"/>
</dbReference>
<dbReference type="PROSITE" id="PS50053">
    <property type="entry name" value="UBIQUITIN_2"/>
    <property type="match status" value="1"/>
</dbReference>
<dbReference type="GeneID" id="101858987"/>
<gene>
    <name evidence="4" type="primary">LOC101858987</name>
</gene>
<dbReference type="Pfam" id="PF25343">
    <property type="entry name" value="PH_UBFD1_C"/>
    <property type="match status" value="1"/>
</dbReference>
<dbReference type="InterPro" id="IPR057455">
    <property type="entry name" value="UBFD1_C"/>
</dbReference>
<dbReference type="InterPro" id="IPR019954">
    <property type="entry name" value="Ubiquitin_CS"/>
</dbReference>
<dbReference type="CDD" id="cd17047">
    <property type="entry name" value="Ubl_UBFD1"/>
    <property type="match status" value="1"/>
</dbReference>
<dbReference type="RefSeq" id="XP_012940295.1">
    <property type="nucleotide sequence ID" value="XM_013084841.2"/>
</dbReference>